<dbReference type="InParanoid" id="A0A0C2ZSS1"/>
<dbReference type="OrthoDB" id="3181351at2759"/>
<dbReference type="Proteomes" id="UP000053989">
    <property type="component" value="Unassembled WGS sequence"/>
</dbReference>
<name>A0A0C2ZSS1_9AGAM</name>
<protein>
    <submittedName>
        <fullName evidence="2">Uncharacterized protein</fullName>
    </submittedName>
</protein>
<accession>A0A0C2ZSS1</accession>
<dbReference type="EMBL" id="KN822027">
    <property type="protein sequence ID" value="KIM64568.1"/>
    <property type="molecule type" value="Genomic_DNA"/>
</dbReference>
<proteinExistence type="predicted"/>
<evidence type="ECO:0000256" key="1">
    <source>
        <dbReference type="SAM" id="MobiDB-lite"/>
    </source>
</evidence>
<feature type="region of interest" description="Disordered" evidence="1">
    <location>
        <begin position="1"/>
        <end position="20"/>
    </location>
</feature>
<reference evidence="3" key="2">
    <citation type="submission" date="2015-01" db="EMBL/GenBank/DDBJ databases">
        <title>Evolutionary Origins and Diversification of the Mycorrhizal Mutualists.</title>
        <authorList>
            <consortium name="DOE Joint Genome Institute"/>
            <consortium name="Mycorrhizal Genomics Consortium"/>
            <person name="Kohler A."/>
            <person name="Kuo A."/>
            <person name="Nagy L.G."/>
            <person name="Floudas D."/>
            <person name="Copeland A."/>
            <person name="Barry K.W."/>
            <person name="Cichocki N."/>
            <person name="Veneault-Fourrey C."/>
            <person name="LaButti K."/>
            <person name="Lindquist E.A."/>
            <person name="Lipzen A."/>
            <person name="Lundell T."/>
            <person name="Morin E."/>
            <person name="Murat C."/>
            <person name="Riley R."/>
            <person name="Ohm R."/>
            <person name="Sun H."/>
            <person name="Tunlid A."/>
            <person name="Henrissat B."/>
            <person name="Grigoriev I.V."/>
            <person name="Hibbett D.S."/>
            <person name="Martin F."/>
        </authorList>
    </citation>
    <scope>NUCLEOTIDE SEQUENCE [LARGE SCALE GENOMIC DNA]</scope>
    <source>
        <strain evidence="3">Foug A</strain>
    </source>
</reference>
<dbReference type="AlphaFoldDB" id="A0A0C2ZSS1"/>
<evidence type="ECO:0000313" key="3">
    <source>
        <dbReference type="Proteomes" id="UP000053989"/>
    </source>
</evidence>
<gene>
    <name evidence="2" type="ORF">SCLCIDRAFT_114771</name>
</gene>
<dbReference type="HOGENOM" id="CLU_032278_2_0_1"/>
<evidence type="ECO:0000313" key="2">
    <source>
        <dbReference type="EMBL" id="KIM64568.1"/>
    </source>
</evidence>
<sequence>TEASQSSAPPSKRLKTKQEEGAMELANRPKAGTGKFTNQNLPLGCQDGNLWRGTYIPSLAHWCGGHVDPWTIEAGELRDAMQVIWDEVYRDSEVEHFITLKGAIFHVAKQRLNEWRSGFAATPLMVITTFFIQEKFYNSEQRTEDNEGNNNKTWTGMWHSPFILQTFASHFNFVAGHTKIPGLDSENITARAALALAATAVCRVLTLVAQGSFQLEEIPVAGTVWEVIVPDGESFGFNIQTWGEMTRKLLKPITALSDANFAKIVEGTQCYVKTSTKGKEKSSTATVSDNEDDFEDLLEFR</sequence>
<organism evidence="2 3">
    <name type="scientific">Scleroderma citrinum Foug A</name>
    <dbReference type="NCBI Taxonomy" id="1036808"/>
    <lineage>
        <taxon>Eukaryota</taxon>
        <taxon>Fungi</taxon>
        <taxon>Dikarya</taxon>
        <taxon>Basidiomycota</taxon>
        <taxon>Agaricomycotina</taxon>
        <taxon>Agaricomycetes</taxon>
        <taxon>Agaricomycetidae</taxon>
        <taxon>Boletales</taxon>
        <taxon>Sclerodermatineae</taxon>
        <taxon>Sclerodermataceae</taxon>
        <taxon>Scleroderma</taxon>
    </lineage>
</organism>
<keyword evidence="3" id="KW-1185">Reference proteome</keyword>
<feature type="non-terminal residue" evidence="2">
    <location>
        <position position="1"/>
    </location>
</feature>
<reference evidence="2 3" key="1">
    <citation type="submission" date="2014-04" db="EMBL/GenBank/DDBJ databases">
        <authorList>
            <consortium name="DOE Joint Genome Institute"/>
            <person name="Kuo A."/>
            <person name="Kohler A."/>
            <person name="Nagy L.G."/>
            <person name="Floudas D."/>
            <person name="Copeland A."/>
            <person name="Barry K.W."/>
            <person name="Cichocki N."/>
            <person name="Veneault-Fourrey C."/>
            <person name="LaButti K."/>
            <person name="Lindquist E.A."/>
            <person name="Lipzen A."/>
            <person name="Lundell T."/>
            <person name="Morin E."/>
            <person name="Murat C."/>
            <person name="Sun H."/>
            <person name="Tunlid A."/>
            <person name="Henrissat B."/>
            <person name="Grigoriev I.V."/>
            <person name="Hibbett D.S."/>
            <person name="Martin F."/>
            <person name="Nordberg H.P."/>
            <person name="Cantor M.N."/>
            <person name="Hua S.X."/>
        </authorList>
    </citation>
    <scope>NUCLEOTIDE SEQUENCE [LARGE SCALE GENOMIC DNA]</scope>
    <source>
        <strain evidence="2 3">Foug A</strain>
    </source>
</reference>